<organism evidence="2">
    <name type="scientific">marine sediment metagenome</name>
    <dbReference type="NCBI Taxonomy" id="412755"/>
    <lineage>
        <taxon>unclassified sequences</taxon>
        <taxon>metagenomes</taxon>
        <taxon>ecological metagenomes</taxon>
    </lineage>
</organism>
<dbReference type="PANTHER" id="PTHR11941">
    <property type="entry name" value="ENOYL-COA HYDRATASE-RELATED"/>
    <property type="match status" value="1"/>
</dbReference>
<comment type="caution">
    <text evidence="2">The sequence shown here is derived from an EMBL/GenBank/DDBJ whole genome shotgun (WGS) entry which is preliminary data.</text>
</comment>
<evidence type="ECO:0000256" key="1">
    <source>
        <dbReference type="SAM" id="MobiDB-lite"/>
    </source>
</evidence>
<accession>X0U8F1</accession>
<sequence length="163" mass="17719">KPSIAVVNGVALGGGCELVAGCDMAVASEKAQFGQPEIKLGGLAPAAAPLFPRIMGEKKAFELLVMGENVSAREAERIGLVNKVVPEEELDQTAEEFARKFLEKSTLSVRLVRDALYDCAETPSLEASLEKGVERGIKSWQTEDGQEGLQSYVDKRKPEWKNR</sequence>
<dbReference type="Gene3D" id="3.90.226.10">
    <property type="entry name" value="2-enoyl-CoA Hydratase, Chain A, domain 1"/>
    <property type="match status" value="1"/>
</dbReference>
<dbReference type="Pfam" id="PF00378">
    <property type="entry name" value="ECH_1"/>
    <property type="match status" value="1"/>
</dbReference>
<dbReference type="GO" id="GO:0003824">
    <property type="term" value="F:catalytic activity"/>
    <property type="evidence" value="ECO:0007669"/>
    <property type="project" value="UniProtKB-ARBA"/>
</dbReference>
<dbReference type="CDD" id="cd06558">
    <property type="entry name" value="crotonase-like"/>
    <property type="match status" value="1"/>
</dbReference>
<dbReference type="EMBL" id="BARS01025253">
    <property type="protein sequence ID" value="GAG02059.1"/>
    <property type="molecule type" value="Genomic_DNA"/>
</dbReference>
<proteinExistence type="predicted"/>
<dbReference type="AlphaFoldDB" id="X0U8F1"/>
<dbReference type="InterPro" id="IPR001753">
    <property type="entry name" value="Enoyl-CoA_hydra/iso"/>
</dbReference>
<protein>
    <recommendedName>
        <fullName evidence="3">Enoyl-CoA hydratase</fullName>
    </recommendedName>
</protein>
<dbReference type="SUPFAM" id="SSF52096">
    <property type="entry name" value="ClpP/crotonase"/>
    <property type="match status" value="1"/>
</dbReference>
<name>X0U8F1_9ZZZZ</name>
<dbReference type="InterPro" id="IPR029045">
    <property type="entry name" value="ClpP/crotonase-like_dom_sf"/>
</dbReference>
<evidence type="ECO:0000313" key="2">
    <source>
        <dbReference type="EMBL" id="GAG02059.1"/>
    </source>
</evidence>
<dbReference type="PANTHER" id="PTHR11941:SF54">
    <property type="entry name" value="ENOYL-COA HYDRATASE, MITOCHONDRIAL"/>
    <property type="match status" value="1"/>
</dbReference>
<dbReference type="GO" id="GO:0006635">
    <property type="term" value="P:fatty acid beta-oxidation"/>
    <property type="evidence" value="ECO:0007669"/>
    <property type="project" value="TreeGrafter"/>
</dbReference>
<gene>
    <name evidence="2" type="ORF">S01H1_39939</name>
</gene>
<reference evidence="2" key="1">
    <citation type="journal article" date="2014" name="Front. Microbiol.">
        <title>High frequency of phylogenetically diverse reductive dehalogenase-homologous genes in deep subseafloor sedimentary metagenomes.</title>
        <authorList>
            <person name="Kawai M."/>
            <person name="Futagami T."/>
            <person name="Toyoda A."/>
            <person name="Takaki Y."/>
            <person name="Nishi S."/>
            <person name="Hori S."/>
            <person name="Arai W."/>
            <person name="Tsubouchi T."/>
            <person name="Morono Y."/>
            <person name="Uchiyama I."/>
            <person name="Ito T."/>
            <person name="Fujiyama A."/>
            <person name="Inagaki F."/>
            <person name="Takami H."/>
        </authorList>
    </citation>
    <scope>NUCLEOTIDE SEQUENCE</scope>
    <source>
        <strain evidence="2">Expedition CK06-06</strain>
    </source>
</reference>
<feature type="compositionally biased region" description="Basic and acidic residues" evidence="1">
    <location>
        <begin position="153"/>
        <end position="163"/>
    </location>
</feature>
<feature type="non-terminal residue" evidence="2">
    <location>
        <position position="1"/>
    </location>
</feature>
<feature type="region of interest" description="Disordered" evidence="1">
    <location>
        <begin position="140"/>
        <end position="163"/>
    </location>
</feature>
<evidence type="ECO:0008006" key="3">
    <source>
        <dbReference type="Google" id="ProtNLM"/>
    </source>
</evidence>